<gene>
    <name evidence="2" type="ORF">RDI58_022232</name>
</gene>
<feature type="region of interest" description="Disordered" evidence="1">
    <location>
        <begin position="1"/>
        <end position="22"/>
    </location>
</feature>
<name>A0AAN8T1P0_SOLBU</name>
<proteinExistence type="predicted"/>
<dbReference type="EMBL" id="JBANQN010000009">
    <property type="protein sequence ID" value="KAK6780048.1"/>
    <property type="molecule type" value="Genomic_DNA"/>
</dbReference>
<comment type="caution">
    <text evidence="2">The sequence shown here is derived from an EMBL/GenBank/DDBJ whole genome shotgun (WGS) entry which is preliminary data.</text>
</comment>
<keyword evidence="3" id="KW-1185">Reference proteome</keyword>
<evidence type="ECO:0000313" key="3">
    <source>
        <dbReference type="Proteomes" id="UP001371456"/>
    </source>
</evidence>
<evidence type="ECO:0000256" key="1">
    <source>
        <dbReference type="SAM" id="MobiDB-lite"/>
    </source>
</evidence>
<dbReference type="AlphaFoldDB" id="A0AAN8T1P0"/>
<evidence type="ECO:0000313" key="2">
    <source>
        <dbReference type="EMBL" id="KAK6780048.1"/>
    </source>
</evidence>
<reference evidence="2 3" key="1">
    <citation type="submission" date="2024-02" db="EMBL/GenBank/DDBJ databases">
        <title>de novo genome assembly of Solanum bulbocastanum strain 11H21.</title>
        <authorList>
            <person name="Hosaka A.J."/>
        </authorList>
    </citation>
    <scope>NUCLEOTIDE SEQUENCE [LARGE SCALE GENOMIC DNA]</scope>
    <source>
        <tissue evidence="2">Young leaves</tissue>
    </source>
</reference>
<sequence length="83" mass="9772">MIQEQEEWITKGAKDTNSQGKHQEDWGITLQHTQVSQHTNDKVATKELTEKQHDKREKAIWKVKVKTNINEITPNSNKKYEEN</sequence>
<dbReference type="Proteomes" id="UP001371456">
    <property type="component" value="Unassembled WGS sequence"/>
</dbReference>
<protein>
    <submittedName>
        <fullName evidence="2">Uncharacterized protein</fullName>
    </submittedName>
</protein>
<organism evidence="2 3">
    <name type="scientific">Solanum bulbocastanum</name>
    <name type="common">Wild potato</name>
    <dbReference type="NCBI Taxonomy" id="147425"/>
    <lineage>
        <taxon>Eukaryota</taxon>
        <taxon>Viridiplantae</taxon>
        <taxon>Streptophyta</taxon>
        <taxon>Embryophyta</taxon>
        <taxon>Tracheophyta</taxon>
        <taxon>Spermatophyta</taxon>
        <taxon>Magnoliopsida</taxon>
        <taxon>eudicotyledons</taxon>
        <taxon>Gunneridae</taxon>
        <taxon>Pentapetalae</taxon>
        <taxon>asterids</taxon>
        <taxon>lamiids</taxon>
        <taxon>Solanales</taxon>
        <taxon>Solanaceae</taxon>
        <taxon>Solanoideae</taxon>
        <taxon>Solaneae</taxon>
        <taxon>Solanum</taxon>
    </lineage>
</organism>
<accession>A0AAN8T1P0</accession>